<dbReference type="Pfam" id="PF00849">
    <property type="entry name" value="PseudoU_synth_2"/>
    <property type="match status" value="1"/>
</dbReference>
<dbReference type="GO" id="GO:0140098">
    <property type="term" value="F:catalytic activity, acting on RNA"/>
    <property type="evidence" value="ECO:0007669"/>
    <property type="project" value="UniProtKB-ARBA"/>
</dbReference>
<dbReference type="GO" id="GO:0001522">
    <property type="term" value="P:pseudouridine synthesis"/>
    <property type="evidence" value="ECO:0007669"/>
    <property type="project" value="InterPro"/>
</dbReference>
<dbReference type="PANTHER" id="PTHR21600:SF83">
    <property type="entry name" value="PSEUDOURIDYLATE SYNTHASE RPUSD4, MITOCHONDRIAL"/>
    <property type="match status" value="1"/>
</dbReference>
<evidence type="ECO:0000256" key="2">
    <source>
        <dbReference type="ARBA" id="ARBA00010876"/>
    </source>
</evidence>
<sequence>MRELLVGAEGAGQRLDKYLQKYMALAPGSFLYKMLRKKNITCNRKKCDGRERLSEGDTIQLFLSEETIENFRRKTGGEDAFPVTELSVLYEDSQVLLINKPVGMLSQKAQPSDVSLVEYLLGYLLRKGELTMEAMRSFRPSVCNRLDRNTSGMVTAGKTPQALRELSALLKERRVGKFYVCLVKGRVETEGRLWGWLTKDEKDNQVQILKKPVPGADEIRTAFVPVAYGKGTTLLEVELITGRTHQIRAHLSSIGHPVIGDTKYGDPVVNRRFRDLYGLRSQLLHSYRMEFPKLSGALAGLSERIVCAPLPELFQRILVDEAITLPDDKGGFSHGNLGNKRAQRVHPGGSDQSYK</sequence>
<dbReference type="Proteomes" id="UP001300383">
    <property type="component" value="Unassembled WGS sequence"/>
</dbReference>
<evidence type="ECO:0000256" key="5">
    <source>
        <dbReference type="ARBA" id="ARBA00033164"/>
    </source>
</evidence>
<accession>A0AAP4BEK1</accession>
<dbReference type="AlphaFoldDB" id="A0AAP4BEK1"/>
<feature type="region of interest" description="Disordered" evidence="7">
    <location>
        <begin position="334"/>
        <end position="355"/>
    </location>
</feature>
<name>A0AAP4BEK1_9FIRM</name>
<organism evidence="9 10">
    <name type="scientific">Fusibacillus kribbianus</name>
    <dbReference type="NCBI Taxonomy" id="3044208"/>
    <lineage>
        <taxon>Bacteria</taxon>
        <taxon>Bacillati</taxon>
        <taxon>Bacillota</taxon>
        <taxon>Clostridia</taxon>
        <taxon>Lachnospirales</taxon>
        <taxon>Lachnospiraceae</taxon>
        <taxon>Fusibacillus</taxon>
    </lineage>
</organism>
<dbReference type="SUPFAM" id="SSF55120">
    <property type="entry name" value="Pseudouridine synthase"/>
    <property type="match status" value="1"/>
</dbReference>
<dbReference type="InterPro" id="IPR006145">
    <property type="entry name" value="PsdUridine_synth_RsuA/RluA"/>
</dbReference>
<protein>
    <recommendedName>
        <fullName evidence="4">RNA pseudouridylate synthase</fullName>
    </recommendedName>
    <alternativeName>
        <fullName evidence="5">RNA-uridine isomerase</fullName>
    </alternativeName>
</protein>
<dbReference type="RefSeq" id="WP_283231669.1">
    <property type="nucleotide sequence ID" value="NZ_JASGBQ010000028.1"/>
</dbReference>
<dbReference type="GO" id="GO:0009982">
    <property type="term" value="F:pseudouridine synthase activity"/>
    <property type="evidence" value="ECO:0007669"/>
    <property type="project" value="InterPro"/>
</dbReference>
<keyword evidence="3 9" id="KW-0413">Isomerase</keyword>
<dbReference type="CDD" id="cd02869">
    <property type="entry name" value="PseudoU_synth_RluA_like"/>
    <property type="match status" value="1"/>
</dbReference>
<proteinExistence type="inferred from homology"/>
<dbReference type="InterPro" id="IPR020103">
    <property type="entry name" value="PsdUridine_synth_cat_dom_sf"/>
</dbReference>
<reference evidence="9 10" key="1">
    <citation type="submission" date="2023-05" db="EMBL/GenBank/DDBJ databases">
        <title>[ruminococcus] sp. nov., isolated from a pig farm feces dump.</title>
        <authorList>
            <person name="Chang Y.-H."/>
        </authorList>
    </citation>
    <scope>NUCLEOTIDE SEQUENCE [LARGE SCALE GENOMIC DNA]</scope>
    <source>
        <strain evidence="9 10">YH-rum2234</strain>
    </source>
</reference>
<evidence type="ECO:0000256" key="1">
    <source>
        <dbReference type="ARBA" id="ARBA00000073"/>
    </source>
</evidence>
<dbReference type="GO" id="GO:0006396">
    <property type="term" value="P:RNA processing"/>
    <property type="evidence" value="ECO:0007669"/>
    <property type="project" value="UniProtKB-ARBA"/>
</dbReference>
<evidence type="ECO:0000256" key="3">
    <source>
        <dbReference type="ARBA" id="ARBA00023235"/>
    </source>
</evidence>
<evidence type="ECO:0000313" key="10">
    <source>
        <dbReference type="Proteomes" id="UP001300383"/>
    </source>
</evidence>
<feature type="domain" description="Pseudouridine synthase RsuA/RluA-like" evidence="8">
    <location>
        <begin position="94"/>
        <end position="253"/>
    </location>
</feature>
<dbReference type="Gene3D" id="3.10.290.10">
    <property type="entry name" value="RNA-binding S4 domain"/>
    <property type="match status" value="1"/>
</dbReference>
<evidence type="ECO:0000256" key="7">
    <source>
        <dbReference type="SAM" id="MobiDB-lite"/>
    </source>
</evidence>
<dbReference type="InterPro" id="IPR050188">
    <property type="entry name" value="RluA_PseudoU_synthase"/>
</dbReference>
<dbReference type="PROSITE" id="PS50889">
    <property type="entry name" value="S4"/>
    <property type="match status" value="1"/>
</dbReference>
<dbReference type="Gene3D" id="3.30.2350.10">
    <property type="entry name" value="Pseudouridine synthase"/>
    <property type="match status" value="1"/>
</dbReference>
<dbReference type="GO" id="GO:0003723">
    <property type="term" value="F:RNA binding"/>
    <property type="evidence" value="ECO:0007669"/>
    <property type="project" value="UniProtKB-KW"/>
</dbReference>
<keyword evidence="10" id="KW-1185">Reference proteome</keyword>
<dbReference type="InterPro" id="IPR036986">
    <property type="entry name" value="S4_RNA-bd_sf"/>
</dbReference>
<evidence type="ECO:0000256" key="6">
    <source>
        <dbReference type="PROSITE-ProRule" id="PRU00182"/>
    </source>
</evidence>
<keyword evidence="6" id="KW-0694">RNA-binding</keyword>
<evidence type="ECO:0000313" key="9">
    <source>
        <dbReference type="EMBL" id="MDI9243244.1"/>
    </source>
</evidence>
<dbReference type="EMBL" id="JASGBQ010000028">
    <property type="protein sequence ID" value="MDI9243244.1"/>
    <property type="molecule type" value="Genomic_DNA"/>
</dbReference>
<evidence type="ECO:0000259" key="8">
    <source>
        <dbReference type="Pfam" id="PF00849"/>
    </source>
</evidence>
<evidence type="ECO:0000256" key="4">
    <source>
        <dbReference type="ARBA" id="ARBA00031870"/>
    </source>
</evidence>
<comment type="similarity">
    <text evidence="2">Belongs to the pseudouridine synthase RluA family.</text>
</comment>
<comment type="caution">
    <text evidence="9">The sequence shown here is derived from an EMBL/GenBank/DDBJ whole genome shotgun (WGS) entry which is preliminary data.</text>
</comment>
<gene>
    <name evidence="9" type="ORF">QJ036_12375</name>
</gene>
<dbReference type="PANTHER" id="PTHR21600">
    <property type="entry name" value="MITOCHONDRIAL RNA PSEUDOURIDINE SYNTHASE"/>
    <property type="match status" value="1"/>
</dbReference>
<comment type="catalytic activity">
    <reaction evidence="1">
        <text>a uridine in RNA = a pseudouridine in RNA</text>
        <dbReference type="Rhea" id="RHEA:48348"/>
        <dbReference type="Rhea" id="RHEA-COMP:12068"/>
        <dbReference type="Rhea" id="RHEA-COMP:12069"/>
        <dbReference type="ChEBI" id="CHEBI:65314"/>
        <dbReference type="ChEBI" id="CHEBI:65315"/>
    </reaction>
</comment>